<organism evidence="2 3">
    <name type="scientific">Luminiphilus syltensis NOR5-1B</name>
    <dbReference type="NCBI Taxonomy" id="565045"/>
    <lineage>
        <taxon>Bacteria</taxon>
        <taxon>Pseudomonadati</taxon>
        <taxon>Pseudomonadota</taxon>
        <taxon>Gammaproteobacteria</taxon>
        <taxon>Cellvibrionales</taxon>
        <taxon>Halieaceae</taxon>
        <taxon>Luminiphilus</taxon>
    </lineage>
</organism>
<dbReference type="Proteomes" id="UP000004699">
    <property type="component" value="Unassembled WGS sequence"/>
</dbReference>
<dbReference type="PANTHER" id="PTHR40943:SF1">
    <property type="entry name" value="CYTOPLASMIC PROTEIN"/>
    <property type="match status" value="1"/>
</dbReference>
<feature type="domain" description="(S)-ureidoglycine aminohydrolase cupin" evidence="1">
    <location>
        <begin position="55"/>
        <end position="124"/>
    </location>
</feature>
<dbReference type="CDD" id="cd02227">
    <property type="entry name" value="cupin_TM1112-like"/>
    <property type="match status" value="1"/>
</dbReference>
<dbReference type="PANTHER" id="PTHR40943">
    <property type="entry name" value="CYTOPLASMIC PROTEIN-RELATED"/>
    <property type="match status" value="1"/>
</dbReference>
<accession>B8KV49</accession>
<dbReference type="Pfam" id="PF05899">
    <property type="entry name" value="Cupin_3"/>
    <property type="match status" value="1"/>
</dbReference>
<dbReference type="Gene3D" id="2.60.120.10">
    <property type="entry name" value="Jelly Rolls"/>
    <property type="match status" value="1"/>
</dbReference>
<proteinExistence type="predicted"/>
<protein>
    <recommendedName>
        <fullName evidence="1">(S)-ureidoglycine aminohydrolase cupin domain-containing protein</fullName>
    </recommendedName>
</protein>
<dbReference type="InterPro" id="IPR011051">
    <property type="entry name" value="RmlC_Cupin_sf"/>
</dbReference>
<evidence type="ECO:0000313" key="3">
    <source>
        <dbReference type="Proteomes" id="UP000004699"/>
    </source>
</evidence>
<dbReference type="HOGENOM" id="CLU_147448_2_1_6"/>
<evidence type="ECO:0000313" key="2">
    <source>
        <dbReference type="EMBL" id="EED34820.1"/>
    </source>
</evidence>
<keyword evidence="3" id="KW-1185">Reference proteome</keyword>
<dbReference type="STRING" id="565045.NOR51B_759"/>
<evidence type="ECO:0000259" key="1">
    <source>
        <dbReference type="Pfam" id="PF05899"/>
    </source>
</evidence>
<dbReference type="eggNOG" id="COG3450">
    <property type="taxonomic scope" value="Bacteria"/>
</dbReference>
<name>B8KV49_9GAMM</name>
<gene>
    <name evidence="2" type="ORF">NOR51B_759</name>
</gene>
<sequence length="130" mass="14764">MRVLITHSFQEIDLMPEISVQHQCIEETELVLADSFGEPVGPLPKQTDKGFFSHGNMVAGTWECEPGVLDLDLDVTEFCHLLEGHWRFTSESGQVTDVRAGDSWVFPKGWKGRAEVIEKVRKTYMMILPE</sequence>
<dbReference type="AlphaFoldDB" id="B8KV49"/>
<dbReference type="InterPro" id="IPR008579">
    <property type="entry name" value="UGlyAH_Cupin_dom"/>
</dbReference>
<dbReference type="EMBL" id="DS999411">
    <property type="protein sequence ID" value="EED34820.1"/>
    <property type="molecule type" value="Genomic_DNA"/>
</dbReference>
<reference evidence="3" key="1">
    <citation type="journal article" date="2013" name="BMC Microbiol.">
        <title>Taxonomy and evolution of bacteriochlorophyll a-containing members of the OM60/NOR5 clade of marine gammaproteobacteria: description of Luminiphilus syltensis gen. nov., sp. nov., reclassification of Haliea rubra as Pseudohaliea rubra gen. nov., comb. nov., and emendation of Chromatocurvus halotolerans.</title>
        <authorList>
            <person name="Spring S."/>
            <person name="Riedel T."/>
            <person name="Sproer C."/>
            <person name="Yan S."/>
            <person name="Harder J."/>
            <person name="Fuchs B.M."/>
        </authorList>
    </citation>
    <scope>NUCLEOTIDE SEQUENCE [LARGE SCALE GENOMIC DNA]</scope>
    <source>
        <strain evidence="3">NOR51-B</strain>
    </source>
</reference>
<dbReference type="InterPro" id="IPR014710">
    <property type="entry name" value="RmlC-like_jellyroll"/>
</dbReference>
<dbReference type="SUPFAM" id="SSF51182">
    <property type="entry name" value="RmlC-like cupins"/>
    <property type="match status" value="1"/>
</dbReference>